<keyword evidence="2" id="KW-0560">Oxidoreductase</keyword>
<proteinExistence type="predicted"/>
<dbReference type="EMBL" id="JAAGWD010000001">
    <property type="protein sequence ID" value="NEM96720.1"/>
    <property type="molecule type" value="Genomic_DNA"/>
</dbReference>
<accession>A0A6B3LTB1</accession>
<dbReference type="Gene3D" id="3.40.50.720">
    <property type="entry name" value="NAD(P)-binding Rossmann-like Domain"/>
    <property type="match status" value="1"/>
</dbReference>
<dbReference type="GO" id="GO:0009073">
    <property type="term" value="P:aromatic amino acid family biosynthetic process"/>
    <property type="evidence" value="ECO:0007669"/>
    <property type="project" value="UniProtKB-KW"/>
</dbReference>
<dbReference type="CDD" id="cd01065">
    <property type="entry name" value="NAD_bind_Shikimate_DH"/>
    <property type="match status" value="1"/>
</dbReference>
<dbReference type="GO" id="GO:0005829">
    <property type="term" value="C:cytosol"/>
    <property type="evidence" value="ECO:0007669"/>
    <property type="project" value="TreeGrafter"/>
</dbReference>
<dbReference type="InterPro" id="IPR046346">
    <property type="entry name" value="Aminoacid_DH-like_N_sf"/>
</dbReference>
<dbReference type="GO" id="GO:0019632">
    <property type="term" value="P:shikimate metabolic process"/>
    <property type="evidence" value="ECO:0007669"/>
    <property type="project" value="TreeGrafter"/>
</dbReference>
<protein>
    <submittedName>
        <fullName evidence="5">Shikimate dehydrogenase</fullName>
    </submittedName>
</protein>
<reference evidence="5 6" key="1">
    <citation type="submission" date="2020-02" db="EMBL/GenBank/DDBJ databases">
        <authorList>
            <person name="Kim M.K."/>
        </authorList>
    </citation>
    <scope>NUCLEOTIDE SEQUENCE [LARGE SCALE GENOMIC DNA]</scope>
    <source>
        <strain evidence="5 6">BT327</strain>
    </source>
</reference>
<evidence type="ECO:0000256" key="1">
    <source>
        <dbReference type="ARBA" id="ARBA00004871"/>
    </source>
</evidence>
<dbReference type="RefSeq" id="WP_163912363.1">
    <property type="nucleotide sequence ID" value="NZ_JAAGWD010000001.1"/>
</dbReference>
<keyword evidence="3" id="KW-0028">Amino-acid biosynthesis</keyword>
<dbReference type="SUPFAM" id="SSF53223">
    <property type="entry name" value="Aminoacid dehydrogenase-like, N-terminal domain"/>
    <property type="match status" value="1"/>
</dbReference>
<dbReference type="Gene3D" id="3.40.50.10860">
    <property type="entry name" value="Leucine Dehydrogenase, chain A, domain 1"/>
    <property type="match status" value="1"/>
</dbReference>
<evidence type="ECO:0000256" key="3">
    <source>
        <dbReference type="ARBA" id="ARBA00023141"/>
    </source>
</evidence>
<dbReference type="Pfam" id="PF08501">
    <property type="entry name" value="Shikimate_dh_N"/>
    <property type="match status" value="1"/>
</dbReference>
<dbReference type="Proteomes" id="UP000474777">
    <property type="component" value="Unassembled WGS sequence"/>
</dbReference>
<dbReference type="PANTHER" id="PTHR21089">
    <property type="entry name" value="SHIKIMATE DEHYDROGENASE"/>
    <property type="match status" value="1"/>
</dbReference>
<dbReference type="InterPro" id="IPR036291">
    <property type="entry name" value="NAD(P)-bd_dom_sf"/>
</dbReference>
<keyword evidence="6" id="KW-1185">Reference proteome</keyword>
<name>A0A6B3LTB1_9BACT</name>
<keyword evidence="3" id="KW-0057">Aromatic amino acid biosynthesis</keyword>
<sequence>MKRYGLIGKKLGHSFSKRYFTEKFASEGIADAVYELYELPTIAELPQLWHQKPDLVGLNVTVPYKEEVIPLLDELDEAAARIGAVNTIKISAGRTIGYNTDYIGFRTSLEKFYPVTEGSNAIVLGSGGASKAVCAALEDLGINYTILSRNPEPGQLNYSSLTTELLQQFPLIINTTPLGMYPDTENCPAIPYQALTAAHYLCDLVYNPEETLFLKKGKEAGARTINGLEMLYGQAEAAWQIWQNR</sequence>
<feature type="domain" description="Shikimate dehydrogenase substrate binding N-terminal" evidence="4">
    <location>
        <begin position="6"/>
        <end position="88"/>
    </location>
</feature>
<dbReference type="GO" id="GO:0004764">
    <property type="term" value="F:shikimate 3-dehydrogenase (NADP+) activity"/>
    <property type="evidence" value="ECO:0007669"/>
    <property type="project" value="InterPro"/>
</dbReference>
<comment type="caution">
    <text evidence="5">The sequence shown here is derived from an EMBL/GenBank/DDBJ whole genome shotgun (WGS) entry which is preliminary data.</text>
</comment>
<dbReference type="InterPro" id="IPR013708">
    <property type="entry name" value="Shikimate_DH-bd_N"/>
</dbReference>
<gene>
    <name evidence="5" type="ORF">GXP69_03345</name>
</gene>
<evidence type="ECO:0000313" key="5">
    <source>
        <dbReference type="EMBL" id="NEM96720.1"/>
    </source>
</evidence>
<dbReference type="PANTHER" id="PTHR21089:SF1">
    <property type="entry name" value="BIFUNCTIONAL 3-DEHYDROQUINATE DEHYDRATASE_SHIKIMATE DEHYDROGENASE, CHLOROPLASTIC"/>
    <property type="match status" value="1"/>
</dbReference>
<comment type="pathway">
    <text evidence="1">Metabolic intermediate biosynthesis; chorismate biosynthesis; chorismate from D-erythrose 4-phosphate and phosphoenolpyruvate: step 4/7.</text>
</comment>
<dbReference type="GO" id="GO:0009423">
    <property type="term" value="P:chorismate biosynthetic process"/>
    <property type="evidence" value="ECO:0007669"/>
    <property type="project" value="TreeGrafter"/>
</dbReference>
<dbReference type="AlphaFoldDB" id="A0A6B3LTB1"/>
<dbReference type="GO" id="GO:0050661">
    <property type="term" value="F:NADP binding"/>
    <property type="evidence" value="ECO:0007669"/>
    <property type="project" value="TreeGrafter"/>
</dbReference>
<evidence type="ECO:0000256" key="2">
    <source>
        <dbReference type="ARBA" id="ARBA00023002"/>
    </source>
</evidence>
<organism evidence="5 6">
    <name type="scientific">Pontibacter burrus</name>
    <dbReference type="NCBI Taxonomy" id="2704466"/>
    <lineage>
        <taxon>Bacteria</taxon>
        <taxon>Pseudomonadati</taxon>
        <taxon>Bacteroidota</taxon>
        <taxon>Cytophagia</taxon>
        <taxon>Cytophagales</taxon>
        <taxon>Hymenobacteraceae</taxon>
        <taxon>Pontibacter</taxon>
    </lineage>
</organism>
<dbReference type="InterPro" id="IPR022893">
    <property type="entry name" value="Shikimate_DH_fam"/>
</dbReference>
<evidence type="ECO:0000259" key="4">
    <source>
        <dbReference type="Pfam" id="PF08501"/>
    </source>
</evidence>
<dbReference type="SUPFAM" id="SSF51735">
    <property type="entry name" value="NAD(P)-binding Rossmann-fold domains"/>
    <property type="match status" value="1"/>
</dbReference>
<evidence type="ECO:0000313" key="6">
    <source>
        <dbReference type="Proteomes" id="UP000474777"/>
    </source>
</evidence>